<comment type="subcellular location">
    <subcellularLocation>
        <location evidence="2">Nucleus</location>
    </subcellularLocation>
</comment>
<accession>R7TDZ1</accession>
<dbReference type="FunCoup" id="R7TDZ1">
    <property type="interactions" value="610"/>
</dbReference>
<comment type="cofactor">
    <cofactor evidence="1">
        <name>Fe(2+)</name>
        <dbReference type="ChEBI" id="CHEBI:29033"/>
    </cofactor>
</comment>
<keyword evidence="6" id="KW-0560">Oxidoreductase</keyword>
<evidence type="ECO:0000256" key="14">
    <source>
        <dbReference type="SAM" id="Phobius"/>
    </source>
</evidence>
<name>R7TDZ1_CAPTE</name>
<dbReference type="GO" id="GO:0003682">
    <property type="term" value="F:chromatin binding"/>
    <property type="evidence" value="ECO:0007669"/>
    <property type="project" value="UniProtKB-ARBA"/>
</dbReference>
<reference evidence="16 18" key="2">
    <citation type="journal article" date="2013" name="Nature">
        <title>Insights into bilaterian evolution from three spiralian genomes.</title>
        <authorList>
            <person name="Simakov O."/>
            <person name="Marletaz F."/>
            <person name="Cho S.J."/>
            <person name="Edsinger-Gonzales E."/>
            <person name="Havlak P."/>
            <person name="Hellsten U."/>
            <person name="Kuo D.H."/>
            <person name="Larsson T."/>
            <person name="Lv J."/>
            <person name="Arendt D."/>
            <person name="Savage R."/>
            <person name="Osoegawa K."/>
            <person name="de Jong P."/>
            <person name="Grimwood J."/>
            <person name="Chapman J.A."/>
            <person name="Shapiro H."/>
            <person name="Aerts A."/>
            <person name="Otillar R.P."/>
            <person name="Terry A.Y."/>
            <person name="Boore J.L."/>
            <person name="Grigoriev I.V."/>
            <person name="Lindberg D.R."/>
            <person name="Seaver E.C."/>
            <person name="Weisblat D.A."/>
            <person name="Putnam N.H."/>
            <person name="Rokhsar D.S."/>
        </authorList>
    </citation>
    <scope>NUCLEOTIDE SEQUENCE</scope>
    <source>
        <strain evidence="16 18">I ESC-2004</strain>
    </source>
</reference>
<keyword evidence="5" id="KW-0223">Dioxygenase</keyword>
<dbReference type="GO" id="GO:0031648">
    <property type="term" value="P:protein destabilization"/>
    <property type="evidence" value="ECO:0007669"/>
    <property type="project" value="UniProtKB-ARBA"/>
</dbReference>
<sequence length="414" mass="47476">MGLLMGAPVCGNILHEVVTVLQKKWTENHPVVDAEQDLNKSQIPDILPCNAVPVVSCPSILSFQSEFMNKQRAVVIKDSMDFWPALSTRKWSVNYLRRIAGCRTVPVEIGSKYTEESWSQSLMTVNDFIDKYIVNATSVGYLAQHQLFDQIPQLQDDVLVPTYCCLGESEDVDMNAWFGPCGTVSPLHHDPKHNFLAQVFGRKYIRLYAEEHSAKLYPHNGALLSNTSQVDVENPNLERFPHFSDAPFLECILEEGDMLYMPPKMWHFIRSLSISFSFGLTWLEVRKPIQEFFMFLIIENIPEVFTVSPQQEIRNNAKILFIIIIVLFLISLLLLIITKVVKWISRKRVLERKGFGWVKKQTRRVERREKEKTPVKRPLSRTNIVQSGFNQYKDSPRASIASICEDASAGRVLD</sequence>
<keyword evidence="14" id="KW-0472">Membrane</keyword>
<dbReference type="GO" id="GO:0051864">
    <property type="term" value="F:histone H3K36 demethylase activity"/>
    <property type="evidence" value="ECO:0007669"/>
    <property type="project" value="TreeGrafter"/>
</dbReference>
<evidence type="ECO:0000256" key="11">
    <source>
        <dbReference type="ARBA" id="ARBA00023242"/>
    </source>
</evidence>
<evidence type="ECO:0000256" key="12">
    <source>
        <dbReference type="ARBA" id="ARBA00023306"/>
    </source>
</evidence>
<dbReference type="PANTHER" id="PTHR12461">
    <property type="entry name" value="HYPOXIA-INDUCIBLE FACTOR 1 ALPHA INHIBITOR-RELATED"/>
    <property type="match status" value="1"/>
</dbReference>
<keyword evidence="10" id="KW-0804">Transcription</keyword>
<evidence type="ECO:0000256" key="1">
    <source>
        <dbReference type="ARBA" id="ARBA00001954"/>
    </source>
</evidence>
<dbReference type="OrthoDB" id="47172at2759"/>
<dbReference type="PANTHER" id="PTHR12461:SF106">
    <property type="entry name" value="BIFUNCTIONAL PEPTIDASE AND ARGINYL-HYDROXYLASE JMJD5"/>
    <property type="match status" value="1"/>
</dbReference>
<dbReference type="SMART" id="SM00558">
    <property type="entry name" value="JmjC"/>
    <property type="match status" value="1"/>
</dbReference>
<dbReference type="EnsemblMetazoa" id="CapteT225438">
    <property type="protein sequence ID" value="CapteP225438"/>
    <property type="gene ID" value="CapteG225438"/>
</dbReference>
<evidence type="ECO:0000256" key="2">
    <source>
        <dbReference type="ARBA" id="ARBA00004123"/>
    </source>
</evidence>
<dbReference type="GO" id="GO:0046872">
    <property type="term" value="F:metal ion binding"/>
    <property type="evidence" value="ECO:0007669"/>
    <property type="project" value="UniProtKB-KW"/>
</dbReference>
<dbReference type="SUPFAM" id="SSF51197">
    <property type="entry name" value="Clavaminate synthase-like"/>
    <property type="match status" value="1"/>
</dbReference>
<evidence type="ECO:0000313" key="18">
    <source>
        <dbReference type="Proteomes" id="UP000014760"/>
    </source>
</evidence>
<reference evidence="17" key="3">
    <citation type="submission" date="2015-06" db="UniProtKB">
        <authorList>
            <consortium name="EnsemblMetazoa"/>
        </authorList>
    </citation>
    <scope>IDENTIFICATION</scope>
</reference>
<evidence type="ECO:0000259" key="15">
    <source>
        <dbReference type="PROSITE" id="PS51184"/>
    </source>
</evidence>
<dbReference type="FunFam" id="2.60.120.650:FF:000019">
    <property type="entry name" value="Bifunctional peptidase and arginyl-hydroxylase JMJD5"/>
    <property type="match status" value="1"/>
</dbReference>
<reference evidence="18" key="1">
    <citation type="submission" date="2012-12" db="EMBL/GenBank/DDBJ databases">
        <authorList>
            <person name="Hellsten U."/>
            <person name="Grimwood J."/>
            <person name="Chapman J.A."/>
            <person name="Shapiro H."/>
            <person name="Aerts A."/>
            <person name="Otillar R.P."/>
            <person name="Terry A.Y."/>
            <person name="Boore J.L."/>
            <person name="Simakov O."/>
            <person name="Marletaz F."/>
            <person name="Cho S.-J."/>
            <person name="Edsinger-Gonzales E."/>
            <person name="Havlak P."/>
            <person name="Kuo D.-H."/>
            <person name="Larsson T."/>
            <person name="Lv J."/>
            <person name="Arendt D."/>
            <person name="Savage R."/>
            <person name="Osoegawa K."/>
            <person name="de Jong P."/>
            <person name="Lindberg D.R."/>
            <person name="Seaver E.C."/>
            <person name="Weisblat D.A."/>
            <person name="Putnam N.H."/>
            <person name="Grigoriev I.V."/>
            <person name="Rokhsar D.S."/>
        </authorList>
    </citation>
    <scope>NUCLEOTIDE SEQUENCE</scope>
    <source>
        <strain evidence="18">I ESC-2004</strain>
    </source>
</reference>
<evidence type="ECO:0000256" key="6">
    <source>
        <dbReference type="ARBA" id="ARBA00023002"/>
    </source>
</evidence>
<evidence type="ECO:0000256" key="10">
    <source>
        <dbReference type="ARBA" id="ARBA00023163"/>
    </source>
</evidence>
<keyword evidence="18" id="KW-1185">Reference proteome</keyword>
<dbReference type="Gene3D" id="2.60.120.650">
    <property type="entry name" value="Cupin"/>
    <property type="match status" value="1"/>
</dbReference>
<evidence type="ECO:0000256" key="13">
    <source>
        <dbReference type="ARBA" id="ARBA00049800"/>
    </source>
</evidence>
<keyword evidence="14" id="KW-1133">Transmembrane helix</keyword>
<protein>
    <recommendedName>
        <fullName evidence="13">JmjC domain-containing protein 5</fullName>
    </recommendedName>
</protein>
<keyword evidence="12" id="KW-0131">Cell cycle</keyword>
<keyword evidence="4" id="KW-0156">Chromatin regulator</keyword>
<dbReference type="InterPro" id="IPR041667">
    <property type="entry name" value="Cupin_8"/>
</dbReference>
<gene>
    <name evidence="16" type="ORF">CAPTEDRAFT_225438</name>
</gene>
<dbReference type="OMA" id="KASYQEC"/>
<evidence type="ECO:0000313" key="16">
    <source>
        <dbReference type="EMBL" id="ELT89256.1"/>
    </source>
</evidence>
<dbReference type="AlphaFoldDB" id="R7TDZ1"/>
<evidence type="ECO:0000256" key="7">
    <source>
        <dbReference type="ARBA" id="ARBA00023004"/>
    </source>
</evidence>
<evidence type="ECO:0000256" key="3">
    <source>
        <dbReference type="ARBA" id="ARBA00022723"/>
    </source>
</evidence>
<evidence type="ECO:0000256" key="4">
    <source>
        <dbReference type="ARBA" id="ARBA00022853"/>
    </source>
</evidence>
<dbReference type="GO" id="GO:0005634">
    <property type="term" value="C:nucleus"/>
    <property type="evidence" value="ECO:0007669"/>
    <property type="project" value="UniProtKB-SubCell"/>
</dbReference>
<dbReference type="Proteomes" id="UP000014760">
    <property type="component" value="Unassembled WGS sequence"/>
</dbReference>
<dbReference type="Pfam" id="PF13621">
    <property type="entry name" value="Cupin_8"/>
    <property type="match status" value="1"/>
</dbReference>
<keyword evidence="3" id="KW-0479">Metal-binding</keyword>
<dbReference type="EMBL" id="AMQN01014942">
    <property type="status" value="NOT_ANNOTATED_CDS"/>
    <property type="molecule type" value="Genomic_DNA"/>
</dbReference>
<feature type="domain" description="JmjC" evidence="15">
    <location>
        <begin position="149"/>
        <end position="297"/>
    </location>
</feature>
<dbReference type="STRING" id="283909.R7TDZ1"/>
<dbReference type="EMBL" id="KB311442">
    <property type="protein sequence ID" value="ELT89256.1"/>
    <property type="molecule type" value="Genomic_DNA"/>
</dbReference>
<keyword evidence="9" id="KW-0090">Biological rhythms</keyword>
<dbReference type="GO" id="GO:0010468">
    <property type="term" value="P:regulation of gene expression"/>
    <property type="evidence" value="ECO:0007669"/>
    <property type="project" value="UniProtKB-ARBA"/>
</dbReference>
<organism evidence="16">
    <name type="scientific">Capitella teleta</name>
    <name type="common">Polychaete worm</name>
    <dbReference type="NCBI Taxonomy" id="283909"/>
    <lineage>
        <taxon>Eukaryota</taxon>
        <taxon>Metazoa</taxon>
        <taxon>Spiralia</taxon>
        <taxon>Lophotrochozoa</taxon>
        <taxon>Annelida</taxon>
        <taxon>Polychaeta</taxon>
        <taxon>Sedentaria</taxon>
        <taxon>Scolecida</taxon>
        <taxon>Capitellidae</taxon>
        <taxon>Capitella</taxon>
    </lineage>
</organism>
<keyword evidence="8" id="KW-0805">Transcription regulation</keyword>
<evidence type="ECO:0000256" key="5">
    <source>
        <dbReference type="ARBA" id="ARBA00022964"/>
    </source>
</evidence>
<evidence type="ECO:0000256" key="8">
    <source>
        <dbReference type="ARBA" id="ARBA00023015"/>
    </source>
</evidence>
<dbReference type="GO" id="GO:0048511">
    <property type="term" value="P:rhythmic process"/>
    <property type="evidence" value="ECO:0007669"/>
    <property type="project" value="UniProtKB-KW"/>
</dbReference>
<feature type="transmembrane region" description="Helical" evidence="14">
    <location>
        <begin position="319"/>
        <end position="338"/>
    </location>
</feature>
<keyword evidence="7" id="KW-0408">Iron</keyword>
<keyword evidence="14" id="KW-0812">Transmembrane</keyword>
<proteinExistence type="predicted"/>
<dbReference type="HOGENOM" id="CLU_664397_0_0_1"/>
<evidence type="ECO:0000313" key="17">
    <source>
        <dbReference type="EnsemblMetazoa" id="CapteP225438"/>
    </source>
</evidence>
<dbReference type="InterPro" id="IPR003347">
    <property type="entry name" value="JmjC_dom"/>
</dbReference>
<dbReference type="PROSITE" id="PS51184">
    <property type="entry name" value="JMJC"/>
    <property type="match status" value="1"/>
</dbReference>
<evidence type="ECO:0000256" key="9">
    <source>
        <dbReference type="ARBA" id="ARBA00023108"/>
    </source>
</evidence>
<keyword evidence="11" id="KW-0539">Nucleus</keyword>